<evidence type="ECO:0000313" key="2">
    <source>
        <dbReference type="Proteomes" id="UP000572817"/>
    </source>
</evidence>
<dbReference type="AlphaFoldDB" id="A0A8H4NDL4"/>
<reference evidence="1" key="1">
    <citation type="submission" date="2020-04" db="EMBL/GenBank/DDBJ databases">
        <title>Genome Assembly and Annotation of Botryosphaeria dothidea sdau 11-99, a Latent Pathogen of Apple Fruit Ring Rot in China.</title>
        <authorList>
            <person name="Yu C."/>
            <person name="Diao Y."/>
            <person name="Lu Q."/>
            <person name="Zhao J."/>
            <person name="Cui S."/>
            <person name="Peng C."/>
            <person name="He B."/>
            <person name="Liu H."/>
        </authorList>
    </citation>
    <scope>NUCLEOTIDE SEQUENCE [LARGE SCALE GENOMIC DNA]</scope>
    <source>
        <strain evidence="1">Sdau11-99</strain>
    </source>
</reference>
<sequence length="101" mass="11276">MRHLSSYASRQLSIIMRQAMPDQRARLTDLLNTVDDRIVERVIQILYAALHKMHMDTMIQALQNSAATSPQDTADTPTATTTITSIITTILALPGGWRRLA</sequence>
<keyword evidence="2" id="KW-1185">Reference proteome</keyword>
<comment type="caution">
    <text evidence="1">The sequence shown here is derived from an EMBL/GenBank/DDBJ whole genome shotgun (WGS) entry which is preliminary data.</text>
</comment>
<protein>
    <submittedName>
        <fullName evidence="1">Uncharacterized protein</fullName>
    </submittedName>
</protein>
<gene>
    <name evidence="1" type="ORF">GTA08_BOTSDO13050</name>
</gene>
<dbReference type="Proteomes" id="UP000572817">
    <property type="component" value="Unassembled WGS sequence"/>
</dbReference>
<evidence type="ECO:0000313" key="1">
    <source>
        <dbReference type="EMBL" id="KAF4311307.1"/>
    </source>
</evidence>
<dbReference type="EMBL" id="WWBZ02000010">
    <property type="protein sequence ID" value="KAF4311307.1"/>
    <property type="molecule type" value="Genomic_DNA"/>
</dbReference>
<proteinExistence type="predicted"/>
<name>A0A8H4NDL4_9PEZI</name>
<accession>A0A8H4NDL4</accession>
<organism evidence="1 2">
    <name type="scientific">Botryosphaeria dothidea</name>
    <dbReference type="NCBI Taxonomy" id="55169"/>
    <lineage>
        <taxon>Eukaryota</taxon>
        <taxon>Fungi</taxon>
        <taxon>Dikarya</taxon>
        <taxon>Ascomycota</taxon>
        <taxon>Pezizomycotina</taxon>
        <taxon>Dothideomycetes</taxon>
        <taxon>Dothideomycetes incertae sedis</taxon>
        <taxon>Botryosphaeriales</taxon>
        <taxon>Botryosphaeriaceae</taxon>
        <taxon>Botryosphaeria</taxon>
    </lineage>
</organism>